<reference evidence="1 2" key="1">
    <citation type="submission" date="2018-08" db="EMBL/GenBank/DDBJ databases">
        <title>Comparative analysis of Burkholderia isolates from Puerto Rico.</title>
        <authorList>
            <person name="Hall C."/>
            <person name="Sahl J."/>
            <person name="Wagner D."/>
        </authorList>
    </citation>
    <scope>NUCLEOTIDE SEQUENCE [LARGE SCALE GENOMIC DNA]</scope>
    <source>
        <strain evidence="1 2">Bp9001</strain>
    </source>
</reference>
<evidence type="ECO:0008006" key="3">
    <source>
        <dbReference type="Google" id="ProtNLM"/>
    </source>
</evidence>
<sequence>MAINLTVAADVIDITRDTPRAEDCFFVDTNVWYWVTYTKATATGAQAYQTTNYPRYTQDALAAGSTIYQSGLSLAELSHLIEKSEREIYAKANGMVNKGSVTLRPKEFRHNFPTERASVCSEVTAACAQVTTLANSLAVTIDGPTASAFMARIPTDAVDGYDLYILESMQANGVTQVITDDGDFATIPGIRVFTANRNVITAATNQGKLVIR</sequence>
<dbReference type="RefSeq" id="WP_124616759.1">
    <property type="nucleotide sequence ID" value="NZ_QTQX01000004.1"/>
</dbReference>
<name>A0A3N8RBZ3_9BURK</name>
<dbReference type="AlphaFoldDB" id="A0A3N8RBZ3"/>
<evidence type="ECO:0000313" key="2">
    <source>
        <dbReference type="Proteomes" id="UP000269271"/>
    </source>
</evidence>
<organism evidence="1 2">
    <name type="scientific">Burkholderia contaminans</name>
    <dbReference type="NCBI Taxonomy" id="488447"/>
    <lineage>
        <taxon>Bacteria</taxon>
        <taxon>Pseudomonadati</taxon>
        <taxon>Pseudomonadota</taxon>
        <taxon>Betaproteobacteria</taxon>
        <taxon>Burkholderiales</taxon>
        <taxon>Burkholderiaceae</taxon>
        <taxon>Burkholderia</taxon>
        <taxon>Burkholderia cepacia complex</taxon>
    </lineage>
</organism>
<dbReference type="SUPFAM" id="SSF88723">
    <property type="entry name" value="PIN domain-like"/>
    <property type="match status" value="1"/>
</dbReference>
<evidence type="ECO:0000313" key="1">
    <source>
        <dbReference type="EMBL" id="RQT33417.1"/>
    </source>
</evidence>
<gene>
    <name evidence="1" type="ORF">DF037_07470</name>
</gene>
<dbReference type="Gene3D" id="3.40.50.1010">
    <property type="entry name" value="5'-nuclease"/>
    <property type="match status" value="1"/>
</dbReference>
<accession>A0A3N8RBZ3</accession>
<dbReference type="Proteomes" id="UP000269271">
    <property type="component" value="Unassembled WGS sequence"/>
</dbReference>
<protein>
    <recommendedName>
        <fullName evidence="3">PIN domain-containing protein</fullName>
    </recommendedName>
</protein>
<dbReference type="InterPro" id="IPR029060">
    <property type="entry name" value="PIN-like_dom_sf"/>
</dbReference>
<comment type="caution">
    <text evidence="1">The sequence shown here is derived from an EMBL/GenBank/DDBJ whole genome shotgun (WGS) entry which is preliminary data.</text>
</comment>
<proteinExistence type="predicted"/>
<dbReference type="EMBL" id="QTQX01000004">
    <property type="protein sequence ID" value="RQT33417.1"/>
    <property type="molecule type" value="Genomic_DNA"/>
</dbReference>